<evidence type="ECO:0000259" key="1">
    <source>
        <dbReference type="Pfam" id="PF06527"/>
    </source>
</evidence>
<evidence type="ECO:0000313" key="2">
    <source>
        <dbReference type="EMBL" id="OHU92547.1"/>
    </source>
</evidence>
<evidence type="ECO:0000313" key="3">
    <source>
        <dbReference type="Proteomes" id="UP000179786"/>
    </source>
</evidence>
<dbReference type="EMBL" id="MKJU01000006">
    <property type="protein sequence ID" value="OHU92547.1"/>
    <property type="molecule type" value="Genomic_DNA"/>
</dbReference>
<gene>
    <name evidence="2" type="ORF">BET10_03550</name>
</gene>
<protein>
    <recommendedName>
        <fullName evidence="1">TniQ domain-containing protein</fullName>
    </recommendedName>
</protein>
<reference evidence="2 3" key="1">
    <citation type="submission" date="2016-09" db="EMBL/GenBank/DDBJ databases">
        <title>Pseudoalteromonas amylolytica sp. nov., isolated from the surface seawater.</title>
        <authorList>
            <person name="Wu Y.-H."/>
            <person name="Cheng H."/>
            <person name="Jin X.-B."/>
            <person name="Wang C.-S."/>
            <person name="Xu X.-W."/>
        </authorList>
    </citation>
    <scope>NUCLEOTIDE SEQUENCE [LARGE SCALE GENOMIC DNA]</scope>
    <source>
        <strain evidence="2 3">JW1</strain>
    </source>
</reference>
<dbReference type="RefSeq" id="WP_070983107.1">
    <property type="nucleotide sequence ID" value="NZ_MKJU01000006.1"/>
</dbReference>
<dbReference type="OrthoDB" id="6917259at2"/>
<feature type="domain" description="TniQ" evidence="1">
    <location>
        <begin position="6"/>
        <end position="147"/>
    </location>
</feature>
<name>A0A1S1MZB8_9GAMM</name>
<sequence length="368" mass="43060">MDNTLPVHPQPMPDELFSSWVYRAAKANGQNVFSFCHLLLPELNGRYYDIDNSVNEAAIQKLSHFLRTPFLNAWTTTLDSYAGLLFSRVTPKAKRKACILQTGITRYSNKRFCLQYCPSCLAEREPYYRKEWRISFVTVCTKHKCKLHDRCPQCHKPVKPLLNDVGQPHKMPYLGDITQCYNCGFRLSEALVAQADADLIDDTHFYRSTLKTGYCRLDATRSWVYSFSFFCVLRHLIYLLKPKYNHSINPDTMPLASRYYAMKRAKGFFKNWPSRLVELCEQSGIRYFHFTNMSKSKPAIPYWFDVAIRPEMYRPNYGPTKECVQSAMQYMSDKKLRMSLLQVNKLLGYRDSGLVKKFYKDLVGQFRK</sequence>
<dbReference type="AlphaFoldDB" id="A0A1S1MZB8"/>
<dbReference type="Pfam" id="PF06527">
    <property type="entry name" value="TniQ"/>
    <property type="match status" value="1"/>
</dbReference>
<organism evidence="2 3">
    <name type="scientific">Pseudoalteromonas amylolytica</name>
    <dbReference type="NCBI Taxonomy" id="1859457"/>
    <lineage>
        <taxon>Bacteria</taxon>
        <taxon>Pseudomonadati</taxon>
        <taxon>Pseudomonadota</taxon>
        <taxon>Gammaproteobacteria</taxon>
        <taxon>Alteromonadales</taxon>
        <taxon>Pseudoalteromonadaceae</taxon>
        <taxon>Pseudoalteromonas</taxon>
    </lineage>
</organism>
<comment type="caution">
    <text evidence="2">The sequence shown here is derived from an EMBL/GenBank/DDBJ whole genome shotgun (WGS) entry which is preliminary data.</text>
</comment>
<keyword evidence="3" id="KW-1185">Reference proteome</keyword>
<proteinExistence type="predicted"/>
<accession>A0A1S1MZB8</accession>
<dbReference type="Proteomes" id="UP000179786">
    <property type="component" value="Unassembled WGS sequence"/>
</dbReference>
<dbReference type="STRING" id="1859457.BET10_03550"/>
<dbReference type="InterPro" id="IPR009492">
    <property type="entry name" value="TniQ"/>
</dbReference>